<keyword evidence="1" id="KW-0472">Membrane</keyword>
<organism evidence="2 3">
    <name type="scientific">Leucobacter iarius</name>
    <dbReference type="NCBI Taxonomy" id="333963"/>
    <lineage>
        <taxon>Bacteria</taxon>
        <taxon>Bacillati</taxon>
        <taxon>Actinomycetota</taxon>
        <taxon>Actinomycetes</taxon>
        <taxon>Micrococcales</taxon>
        <taxon>Microbacteriaceae</taxon>
        <taxon>Leucobacter</taxon>
    </lineage>
</organism>
<sequence>MTPGGGLSDADLSPLRRRPGMRRVLRYARGALAPGSPSVGVIACAAAVAFCAFVALTVILLRGAGVLPFLAAIPALWALAVVHLAITWARGAMRGARIAGFARANGLVFAARQENVRRPGLGFPSHLRGVERDVLSGAARAGAHGIGFALGRHRAFGSGHGSSADVRRAFVFVEVGLGTPVPHLVLKNRRARILPLAGISRSGAQRLALEGDYAERFRLFVVPGGQIDALVLLTPDVIEAVLEFSHEAELELVDGRLTLYLKPSTAFWKPEEMRRLLLATQRLVDLLEHQTSRYAAALAPAAQAPAARVRDSGEGSGLSWVWAGIGVATILLFVSVPLLIGVFAPR</sequence>
<keyword evidence="1" id="KW-1133">Transmembrane helix</keyword>
<feature type="transmembrane region" description="Helical" evidence="1">
    <location>
        <begin position="320"/>
        <end position="344"/>
    </location>
</feature>
<evidence type="ECO:0000313" key="3">
    <source>
        <dbReference type="Proteomes" id="UP001500851"/>
    </source>
</evidence>
<dbReference type="RefSeq" id="WP_344029866.1">
    <property type="nucleotide sequence ID" value="NZ_BAAAOB010000001.1"/>
</dbReference>
<comment type="caution">
    <text evidence="2">The sequence shown here is derived from an EMBL/GenBank/DDBJ whole genome shotgun (WGS) entry which is preliminary data.</text>
</comment>
<dbReference type="Proteomes" id="UP001500851">
    <property type="component" value="Unassembled WGS sequence"/>
</dbReference>
<keyword evidence="1" id="KW-0812">Transmembrane</keyword>
<keyword evidence="3" id="KW-1185">Reference proteome</keyword>
<feature type="transmembrane region" description="Helical" evidence="1">
    <location>
        <begin position="67"/>
        <end position="89"/>
    </location>
</feature>
<evidence type="ECO:0000256" key="1">
    <source>
        <dbReference type="SAM" id="Phobius"/>
    </source>
</evidence>
<reference evidence="2 3" key="1">
    <citation type="journal article" date="2019" name="Int. J. Syst. Evol. Microbiol.">
        <title>The Global Catalogue of Microorganisms (GCM) 10K type strain sequencing project: providing services to taxonomists for standard genome sequencing and annotation.</title>
        <authorList>
            <consortium name="The Broad Institute Genomics Platform"/>
            <consortium name="The Broad Institute Genome Sequencing Center for Infectious Disease"/>
            <person name="Wu L."/>
            <person name="Ma J."/>
        </authorList>
    </citation>
    <scope>NUCLEOTIDE SEQUENCE [LARGE SCALE GENOMIC DNA]</scope>
    <source>
        <strain evidence="2 3">JCM 14736</strain>
    </source>
</reference>
<accession>A0ABN2LC40</accession>
<gene>
    <name evidence="2" type="ORF">GCM10009768_09070</name>
</gene>
<name>A0ABN2LC40_9MICO</name>
<evidence type="ECO:0000313" key="2">
    <source>
        <dbReference type="EMBL" id="GAA1782332.1"/>
    </source>
</evidence>
<protein>
    <recommendedName>
        <fullName evidence="4">DUF3137 domain-containing protein</fullName>
    </recommendedName>
</protein>
<dbReference type="EMBL" id="BAAAOB010000001">
    <property type="protein sequence ID" value="GAA1782332.1"/>
    <property type="molecule type" value="Genomic_DNA"/>
</dbReference>
<evidence type="ECO:0008006" key="4">
    <source>
        <dbReference type="Google" id="ProtNLM"/>
    </source>
</evidence>
<proteinExistence type="predicted"/>
<feature type="transmembrane region" description="Helical" evidence="1">
    <location>
        <begin position="39"/>
        <end position="61"/>
    </location>
</feature>